<dbReference type="AlphaFoldDB" id="A0A139AUR6"/>
<reference evidence="1 2" key="1">
    <citation type="journal article" date="2015" name="Genome Biol. Evol.">
        <title>Phylogenomic analyses indicate that early fungi evolved digesting cell walls of algal ancestors of land plants.</title>
        <authorList>
            <person name="Chang Y."/>
            <person name="Wang S."/>
            <person name="Sekimoto S."/>
            <person name="Aerts A.L."/>
            <person name="Choi C."/>
            <person name="Clum A."/>
            <person name="LaButti K.M."/>
            <person name="Lindquist E.A."/>
            <person name="Yee Ngan C."/>
            <person name="Ohm R.A."/>
            <person name="Salamov A.A."/>
            <person name="Grigoriev I.V."/>
            <person name="Spatafora J.W."/>
            <person name="Berbee M.L."/>
        </authorList>
    </citation>
    <scope>NUCLEOTIDE SEQUENCE [LARGE SCALE GENOMIC DNA]</scope>
    <source>
        <strain evidence="1 2">JEL478</strain>
    </source>
</reference>
<protein>
    <submittedName>
        <fullName evidence="1">Uncharacterized protein</fullName>
    </submittedName>
</protein>
<proteinExistence type="predicted"/>
<evidence type="ECO:0000313" key="1">
    <source>
        <dbReference type="EMBL" id="KXS20235.1"/>
    </source>
</evidence>
<keyword evidence="2" id="KW-1185">Reference proteome</keyword>
<name>A0A139AUR6_GONPJ</name>
<gene>
    <name evidence="1" type="ORF">M427DRAFT_52481</name>
</gene>
<organism evidence="1 2">
    <name type="scientific">Gonapodya prolifera (strain JEL478)</name>
    <name type="common">Monoblepharis prolifera</name>
    <dbReference type="NCBI Taxonomy" id="1344416"/>
    <lineage>
        <taxon>Eukaryota</taxon>
        <taxon>Fungi</taxon>
        <taxon>Fungi incertae sedis</taxon>
        <taxon>Chytridiomycota</taxon>
        <taxon>Chytridiomycota incertae sedis</taxon>
        <taxon>Monoblepharidomycetes</taxon>
        <taxon>Monoblepharidales</taxon>
        <taxon>Gonapodyaceae</taxon>
        <taxon>Gonapodya</taxon>
    </lineage>
</organism>
<dbReference type="OrthoDB" id="10533406at2759"/>
<sequence>MSLIFRPIYAESEHRPIEPIAPLPPALPSISLVGRYVLRNEHTANSGDAAFAAQSRSHQSSSLVSRYILRNEHVANSGDAAFALDRMGKVVERLGARAVVVLPGASTGLKEEVVSPRERPYAGYVVDSSELKSILGGEGRSKVTVKSTKVDWRTGALPQSVGQTVEISPSA</sequence>
<accession>A0A139AUR6</accession>
<evidence type="ECO:0000313" key="2">
    <source>
        <dbReference type="Proteomes" id="UP000070544"/>
    </source>
</evidence>
<dbReference type="Proteomes" id="UP000070544">
    <property type="component" value="Unassembled WGS sequence"/>
</dbReference>
<dbReference type="EMBL" id="KQ965736">
    <property type="protein sequence ID" value="KXS20235.1"/>
    <property type="molecule type" value="Genomic_DNA"/>
</dbReference>